<keyword evidence="7 8" id="KW-0472">Membrane</keyword>
<evidence type="ECO:0000256" key="4">
    <source>
        <dbReference type="ARBA" id="ARBA00022475"/>
    </source>
</evidence>
<dbReference type="EMBL" id="NRHC01000064">
    <property type="protein sequence ID" value="RIY32245.1"/>
    <property type="molecule type" value="Genomic_DNA"/>
</dbReference>
<comment type="subcellular location">
    <subcellularLocation>
        <location evidence="1">Cell membrane</location>
        <topology evidence="1">Multi-pass membrane protein</topology>
    </subcellularLocation>
</comment>
<keyword evidence="4" id="KW-1003">Cell membrane</keyword>
<dbReference type="RefSeq" id="WP_119525315.1">
    <property type="nucleotide sequence ID" value="NZ_NRHC01000064.1"/>
</dbReference>
<name>A0A3A1Y3V3_9GAMM</name>
<dbReference type="FunFam" id="1.10.3470.10:FF:000001">
    <property type="entry name" value="Vitamin B12 ABC transporter permease BtuC"/>
    <property type="match status" value="1"/>
</dbReference>
<protein>
    <recommendedName>
        <fullName evidence="11">Iron complex transport system permease protein</fullName>
    </recommendedName>
</protein>
<dbReference type="Proteomes" id="UP000265691">
    <property type="component" value="Unassembled WGS sequence"/>
</dbReference>
<feature type="transmembrane region" description="Helical" evidence="8">
    <location>
        <begin position="237"/>
        <end position="263"/>
    </location>
</feature>
<feature type="transmembrane region" description="Helical" evidence="8">
    <location>
        <begin position="6"/>
        <end position="25"/>
    </location>
</feature>
<evidence type="ECO:0000256" key="2">
    <source>
        <dbReference type="ARBA" id="ARBA00007935"/>
    </source>
</evidence>
<dbReference type="InterPro" id="IPR000522">
    <property type="entry name" value="ABC_transptr_permease_BtuC"/>
</dbReference>
<feature type="transmembrane region" description="Helical" evidence="8">
    <location>
        <begin position="192"/>
        <end position="217"/>
    </location>
</feature>
<dbReference type="GO" id="GO:0005886">
    <property type="term" value="C:plasma membrane"/>
    <property type="evidence" value="ECO:0007669"/>
    <property type="project" value="UniProtKB-SubCell"/>
</dbReference>
<feature type="transmembrane region" description="Helical" evidence="8">
    <location>
        <begin position="121"/>
        <end position="139"/>
    </location>
</feature>
<comment type="caution">
    <text evidence="9">The sequence shown here is derived from an EMBL/GenBank/DDBJ whole genome shotgun (WGS) entry which is preliminary data.</text>
</comment>
<evidence type="ECO:0000256" key="3">
    <source>
        <dbReference type="ARBA" id="ARBA00022448"/>
    </source>
</evidence>
<dbReference type="SUPFAM" id="SSF81345">
    <property type="entry name" value="ABC transporter involved in vitamin B12 uptake, BtuC"/>
    <property type="match status" value="1"/>
</dbReference>
<keyword evidence="5 8" id="KW-0812">Transmembrane</keyword>
<dbReference type="PANTHER" id="PTHR30472:SF24">
    <property type="entry name" value="FERRIC ENTEROBACTIN TRANSPORT SYSTEM PERMEASE PROTEIN FEPG"/>
    <property type="match status" value="1"/>
</dbReference>
<sequence>MPPNVSFSFCLTFGVQLIIIVALFYSSVVFGTRTYGFTQVISVLTDKSSADFFAIYEYRIPRSICAVFVGMGFAISGLMIQSVLNNDLASGETLGINNCAGLFSVISIIFLPALANFTLPLFALIGGVFSFLFICLIVRKKILTTNIIIIGVALATLYSSITNFALLSFKVDLSSTLVWLTGSLWGRTWTQVYYYIPWLILFSSLAIFACKVLDLFLLGDVKVKNLGCDVFKCRLLILLLATIITSLAVSVTGPIAFIGLIAPHIARKMFGSKHLYLLFGAAFIGAILLLSADLLARVIKPPVEFPTGVLTSVIGAPYFFYLLIKRRN</sequence>
<dbReference type="InterPro" id="IPR037294">
    <property type="entry name" value="ABC_BtuC-like"/>
</dbReference>
<dbReference type="Pfam" id="PF01032">
    <property type="entry name" value="FecCD"/>
    <property type="match status" value="1"/>
</dbReference>
<evidence type="ECO:0000256" key="6">
    <source>
        <dbReference type="ARBA" id="ARBA00022989"/>
    </source>
</evidence>
<evidence type="ECO:0000256" key="7">
    <source>
        <dbReference type="ARBA" id="ARBA00023136"/>
    </source>
</evidence>
<evidence type="ECO:0000256" key="8">
    <source>
        <dbReference type="SAM" id="Phobius"/>
    </source>
</evidence>
<feature type="transmembrane region" description="Helical" evidence="8">
    <location>
        <begin position="64"/>
        <end position="83"/>
    </location>
</feature>
<evidence type="ECO:0008006" key="11">
    <source>
        <dbReference type="Google" id="ProtNLM"/>
    </source>
</evidence>
<evidence type="ECO:0000256" key="5">
    <source>
        <dbReference type="ARBA" id="ARBA00022692"/>
    </source>
</evidence>
<evidence type="ECO:0000313" key="9">
    <source>
        <dbReference type="EMBL" id="RIY32245.1"/>
    </source>
</evidence>
<proteinExistence type="inferred from homology"/>
<accession>A0A3A1Y3V3</accession>
<dbReference type="PANTHER" id="PTHR30472">
    <property type="entry name" value="FERRIC ENTEROBACTIN TRANSPORT SYSTEM PERMEASE PROTEIN"/>
    <property type="match status" value="1"/>
</dbReference>
<keyword evidence="6 8" id="KW-1133">Transmembrane helix</keyword>
<feature type="transmembrane region" description="Helical" evidence="8">
    <location>
        <begin position="305"/>
        <end position="324"/>
    </location>
</feature>
<evidence type="ECO:0000256" key="1">
    <source>
        <dbReference type="ARBA" id="ARBA00004651"/>
    </source>
</evidence>
<dbReference type="OrthoDB" id="9055647at2"/>
<dbReference type="CDD" id="cd06550">
    <property type="entry name" value="TM_ABC_iron-siderophores_like"/>
    <property type="match status" value="1"/>
</dbReference>
<gene>
    <name evidence="9" type="ORF">CKF54_05255</name>
</gene>
<dbReference type="Gene3D" id="1.10.3470.10">
    <property type="entry name" value="ABC transporter involved in vitamin B12 uptake, BtuC"/>
    <property type="match status" value="1"/>
</dbReference>
<feature type="transmembrane region" description="Helical" evidence="8">
    <location>
        <begin position="145"/>
        <end position="171"/>
    </location>
</feature>
<comment type="similarity">
    <text evidence="2">Belongs to the binding-protein-dependent transport system permease family. FecCD subfamily.</text>
</comment>
<keyword evidence="10" id="KW-1185">Reference proteome</keyword>
<dbReference type="AlphaFoldDB" id="A0A3A1Y3V3"/>
<keyword evidence="3" id="KW-0813">Transport</keyword>
<feature type="transmembrane region" description="Helical" evidence="8">
    <location>
        <begin position="275"/>
        <end position="299"/>
    </location>
</feature>
<dbReference type="GO" id="GO:0022857">
    <property type="term" value="F:transmembrane transporter activity"/>
    <property type="evidence" value="ECO:0007669"/>
    <property type="project" value="InterPro"/>
</dbReference>
<organism evidence="9 10">
    <name type="scientific">Psittacicella hinzii</name>
    <dbReference type="NCBI Taxonomy" id="2028575"/>
    <lineage>
        <taxon>Bacteria</taxon>
        <taxon>Pseudomonadati</taxon>
        <taxon>Pseudomonadota</taxon>
        <taxon>Gammaproteobacteria</taxon>
        <taxon>Pasteurellales</taxon>
        <taxon>Psittacicellaceae</taxon>
        <taxon>Psittacicella</taxon>
    </lineage>
</organism>
<reference evidence="9 10" key="1">
    <citation type="submission" date="2017-08" db="EMBL/GenBank/DDBJ databases">
        <title>Reclassification of Bisgaard taxon 37 and 44.</title>
        <authorList>
            <person name="Christensen H."/>
        </authorList>
    </citation>
    <scope>NUCLEOTIDE SEQUENCE [LARGE SCALE GENOMIC DNA]</scope>
    <source>
        <strain evidence="9 10">B96_3</strain>
    </source>
</reference>
<feature type="transmembrane region" description="Helical" evidence="8">
    <location>
        <begin position="95"/>
        <end position="114"/>
    </location>
</feature>
<dbReference type="GO" id="GO:0033214">
    <property type="term" value="P:siderophore-iron import into cell"/>
    <property type="evidence" value="ECO:0007669"/>
    <property type="project" value="TreeGrafter"/>
</dbReference>
<evidence type="ECO:0000313" key="10">
    <source>
        <dbReference type="Proteomes" id="UP000265691"/>
    </source>
</evidence>